<dbReference type="SUPFAM" id="SSF89796">
    <property type="entry name" value="CoA-transferase family III (CaiB/BaiF)"/>
    <property type="match status" value="1"/>
</dbReference>
<keyword evidence="1 2" id="KW-0808">Transferase</keyword>
<dbReference type="InterPro" id="IPR044855">
    <property type="entry name" value="CoA-Trfase_III_dom3_sf"/>
</dbReference>
<dbReference type="Proteomes" id="UP000198339">
    <property type="component" value="Unassembled WGS sequence"/>
</dbReference>
<evidence type="ECO:0000256" key="1">
    <source>
        <dbReference type="ARBA" id="ARBA00022679"/>
    </source>
</evidence>
<accession>A0A239HBZ3</accession>
<keyword evidence="3" id="KW-1185">Reference proteome</keyword>
<evidence type="ECO:0000313" key="2">
    <source>
        <dbReference type="EMBL" id="SNS78919.1"/>
    </source>
</evidence>
<dbReference type="Pfam" id="PF02515">
    <property type="entry name" value="CoA_transf_3"/>
    <property type="match status" value="1"/>
</dbReference>
<name>A0A239HBZ3_9SPHN</name>
<evidence type="ECO:0000313" key="3">
    <source>
        <dbReference type="Proteomes" id="UP000198339"/>
    </source>
</evidence>
<dbReference type="InterPro" id="IPR023606">
    <property type="entry name" value="CoA-Trfase_III_dom_1_sf"/>
</dbReference>
<dbReference type="PANTHER" id="PTHR48228">
    <property type="entry name" value="SUCCINYL-COA--D-CITRAMALATE COA-TRANSFERASE"/>
    <property type="match status" value="1"/>
</dbReference>
<dbReference type="EMBL" id="FZPA01000005">
    <property type="protein sequence ID" value="SNS78919.1"/>
    <property type="molecule type" value="Genomic_DNA"/>
</dbReference>
<organism evidence="2 3">
    <name type="scientific">Sphingopyxis indica</name>
    <dbReference type="NCBI Taxonomy" id="436663"/>
    <lineage>
        <taxon>Bacteria</taxon>
        <taxon>Pseudomonadati</taxon>
        <taxon>Pseudomonadota</taxon>
        <taxon>Alphaproteobacteria</taxon>
        <taxon>Sphingomonadales</taxon>
        <taxon>Sphingomonadaceae</taxon>
        <taxon>Sphingopyxis</taxon>
    </lineage>
</organism>
<dbReference type="PANTHER" id="PTHR48228:SF6">
    <property type="entry name" value="L-CARNITINE COA-TRANSFERASE"/>
    <property type="match status" value="1"/>
</dbReference>
<reference evidence="2 3" key="1">
    <citation type="submission" date="2017-06" db="EMBL/GenBank/DDBJ databases">
        <authorList>
            <person name="Kim H.J."/>
            <person name="Triplett B.A."/>
        </authorList>
    </citation>
    <scope>NUCLEOTIDE SEQUENCE [LARGE SCALE GENOMIC DNA]</scope>
    <source>
        <strain evidence="2 3">DS15</strain>
    </source>
</reference>
<dbReference type="RefSeq" id="WP_089215630.1">
    <property type="nucleotide sequence ID" value="NZ_FZPA01000005.1"/>
</dbReference>
<sequence>MNLPLSGLRVIDMGWLMAGPHGARYLADLGADVIKVESGKRLDPLRGLGPYQDGQPGLNRSLSYHMTNAGKRSIAVDVKQKEGVELVKRLVATADVFVESFTPGQIDKMGLSYALLAEKNPGLIMVSSGLLGRKGSMGMGMSGTGLTGSAYSGATNLVGWPDRAPAGPYGPWTDAVAPRFLAVSVLAALHRRRATGCGTHIDLSQAEAGLQFLAPAYYDYAANGHIAGRVGDAIAPLNAPSGLYPCAGDDCWVAIDAVGHKAWSALRKRLAPALDAKEFDTLVGRLRARASLDAAIAGWTRHRSAREIETMLQAEGIAAHVVSSDADLGDDPNLEALGHYEPVFDPLLGDIVIPAPSWRLSADPRPARCPGPILGAAGDEILREVLGLTGAQIDELREANVLG</sequence>
<dbReference type="InterPro" id="IPR050509">
    <property type="entry name" value="CoA-transferase_III"/>
</dbReference>
<gene>
    <name evidence="2" type="ORF">SAMN06295955_10584</name>
</gene>
<dbReference type="AlphaFoldDB" id="A0A239HBZ3"/>
<dbReference type="InterPro" id="IPR003673">
    <property type="entry name" value="CoA-Trfase_fam_III"/>
</dbReference>
<dbReference type="OrthoDB" id="5720311at2"/>
<dbReference type="Gene3D" id="3.30.1540.10">
    <property type="entry name" value="formyl-coa transferase, domain 3"/>
    <property type="match status" value="1"/>
</dbReference>
<protein>
    <submittedName>
        <fullName evidence="2">Benzylsuccinate CoA-transferase BbsF subunit</fullName>
    </submittedName>
</protein>
<dbReference type="Gene3D" id="3.40.50.10540">
    <property type="entry name" value="Crotonobetainyl-coa:carnitine coa-transferase, domain 1"/>
    <property type="match status" value="1"/>
</dbReference>
<proteinExistence type="predicted"/>
<dbReference type="GO" id="GO:0016740">
    <property type="term" value="F:transferase activity"/>
    <property type="evidence" value="ECO:0007669"/>
    <property type="project" value="UniProtKB-KW"/>
</dbReference>